<dbReference type="AlphaFoldDB" id="A0A1D1VWP7"/>
<gene>
    <name evidence="1" type="primary">RvY_15945-1</name>
    <name evidence="1" type="synonym">RvY_15945.1</name>
    <name evidence="1" type="ORF">RvY_15945</name>
</gene>
<keyword evidence="2" id="KW-1185">Reference proteome</keyword>
<evidence type="ECO:0000313" key="2">
    <source>
        <dbReference type="Proteomes" id="UP000186922"/>
    </source>
</evidence>
<name>A0A1D1VWP7_RAMVA</name>
<dbReference type="Proteomes" id="UP000186922">
    <property type="component" value="Unassembled WGS sequence"/>
</dbReference>
<sequence length="131" mass="15018">MESVNPLNILNLLLPDYEQHFQLSDSPSESDKTGRRVPKIVRKFLPVLFTALQEPKRIFVSLVKKSMFKASNLCVTASTSGKMIKELYIEGCEKIFFAHMNQHCLFLADSWSTFSDQAALDEVKPEELEYE</sequence>
<evidence type="ECO:0008006" key="3">
    <source>
        <dbReference type="Google" id="ProtNLM"/>
    </source>
</evidence>
<protein>
    <recommendedName>
        <fullName evidence="3">DDE-1 domain-containing protein</fullName>
    </recommendedName>
</protein>
<accession>A0A1D1VWP7</accession>
<comment type="caution">
    <text evidence="1">The sequence shown here is derived from an EMBL/GenBank/DDBJ whole genome shotgun (WGS) entry which is preliminary data.</text>
</comment>
<proteinExistence type="predicted"/>
<reference evidence="1 2" key="1">
    <citation type="journal article" date="2016" name="Nat. Commun.">
        <title>Extremotolerant tardigrade genome and improved radiotolerance of human cultured cells by tardigrade-unique protein.</title>
        <authorList>
            <person name="Hashimoto T."/>
            <person name="Horikawa D.D."/>
            <person name="Saito Y."/>
            <person name="Kuwahara H."/>
            <person name="Kozuka-Hata H."/>
            <person name="Shin-I T."/>
            <person name="Minakuchi Y."/>
            <person name="Ohishi K."/>
            <person name="Motoyama A."/>
            <person name="Aizu T."/>
            <person name="Enomoto A."/>
            <person name="Kondo K."/>
            <person name="Tanaka S."/>
            <person name="Hara Y."/>
            <person name="Koshikawa S."/>
            <person name="Sagara H."/>
            <person name="Miura T."/>
            <person name="Yokobori S."/>
            <person name="Miyagawa K."/>
            <person name="Suzuki Y."/>
            <person name="Kubo T."/>
            <person name="Oyama M."/>
            <person name="Kohara Y."/>
            <person name="Fujiyama A."/>
            <person name="Arakawa K."/>
            <person name="Katayama T."/>
            <person name="Toyoda A."/>
            <person name="Kunieda T."/>
        </authorList>
    </citation>
    <scope>NUCLEOTIDE SEQUENCE [LARGE SCALE GENOMIC DNA]</scope>
    <source>
        <strain evidence="1 2">YOKOZUNA-1</strain>
    </source>
</reference>
<evidence type="ECO:0000313" key="1">
    <source>
        <dbReference type="EMBL" id="GAV05882.1"/>
    </source>
</evidence>
<dbReference type="EMBL" id="BDGG01000012">
    <property type="protein sequence ID" value="GAV05882.1"/>
    <property type="molecule type" value="Genomic_DNA"/>
</dbReference>
<organism evidence="1 2">
    <name type="scientific">Ramazzottius varieornatus</name>
    <name type="common">Water bear</name>
    <name type="synonym">Tardigrade</name>
    <dbReference type="NCBI Taxonomy" id="947166"/>
    <lineage>
        <taxon>Eukaryota</taxon>
        <taxon>Metazoa</taxon>
        <taxon>Ecdysozoa</taxon>
        <taxon>Tardigrada</taxon>
        <taxon>Eutardigrada</taxon>
        <taxon>Parachela</taxon>
        <taxon>Hypsibioidea</taxon>
        <taxon>Ramazzottiidae</taxon>
        <taxon>Ramazzottius</taxon>
    </lineage>
</organism>